<reference evidence="1" key="1">
    <citation type="submission" date="2017-07" db="EMBL/GenBank/DDBJ databases">
        <title>Taro Niue Genome Assembly and Annotation.</title>
        <authorList>
            <person name="Atibalentja N."/>
            <person name="Keating K."/>
            <person name="Fields C.J."/>
        </authorList>
    </citation>
    <scope>NUCLEOTIDE SEQUENCE</scope>
    <source>
        <strain evidence="1">Niue_2</strain>
        <tissue evidence="1">Leaf</tissue>
    </source>
</reference>
<organism evidence="1 2">
    <name type="scientific">Colocasia esculenta</name>
    <name type="common">Wild taro</name>
    <name type="synonym">Arum esculentum</name>
    <dbReference type="NCBI Taxonomy" id="4460"/>
    <lineage>
        <taxon>Eukaryota</taxon>
        <taxon>Viridiplantae</taxon>
        <taxon>Streptophyta</taxon>
        <taxon>Embryophyta</taxon>
        <taxon>Tracheophyta</taxon>
        <taxon>Spermatophyta</taxon>
        <taxon>Magnoliopsida</taxon>
        <taxon>Liliopsida</taxon>
        <taxon>Araceae</taxon>
        <taxon>Aroideae</taxon>
        <taxon>Colocasieae</taxon>
        <taxon>Colocasia</taxon>
    </lineage>
</organism>
<name>A0A843U6X2_COLES</name>
<proteinExistence type="predicted"/>
<dbReference type="Proteomes" id="UP000652761">
    <property type="component" value="Unassembled WGS sequence"/>
</dbReference>
<evidence type="ECO:0000313" key="1">
    <source>
        <dbReference type="EMBL" id="MQL81132.1"/>
    </source>
</evidence>
<dbReference type="EMBL" id="NMUH01000548">
    <property type="protein sequence ID" value="MQL81132.1"/>
    <property type="molecule type" value="Genomic_DNA"/>
</dbReference>
<dbReference type="AlphaFoldDB" id="A0A843U6X2"/>
<accession>A0A843U6X2</accession>
<sequence>MLVWDWDLGWNMSEVITHIGKPTGLCLAPNSGHTASTTTANLKTPSLLRDIRHILCMSLWLIIVVFISLPSQDDPLLHLHVRLPSLRLGPNTLQAQIYNLGHHGTLQAAHLQGASLGERHHLLVPYGRSSCTCNCAYCPLQSHAATQCPH</sequence>
<evidence type="ECO:0000313" key="2">
    <source>
        <dbReference type="Proteomes" id="UP000652761"/>
    </source>
</evidence>
<protein>
    <submittedName>
        <fullName evidence="1">Uncharacterized protein</fullName>
    </submittedName>
</protein>
<gene>
    <name evidence="1" type="ORF">Taro_013582</name>
</gene>
<keyword evidence="2" id="KW-1185">Reference proteome</keyword>
<comment type="caution">
    <text evidence="1">The sequence shown here is derived from an EMBL/GenBank/DDBJ whole genome shotgun (WGS) entry which is preliminary data.</text>
</comment>